<dbReference type="Proteomes" id="UP000695022">
    <property type="component" value="Unplaced"/>
</dbReference>
<evidence type="ECO:0000313" key="2">
    <source>
        <dbReference type="RefSeq" id="XP_014669411.1"/>
    </source>
</evidence>
<dbReference type="GeneID" id="106810546"/>
<gene>
    <name evidence="2" type="primary">LOC106810546</name>
</gene>
<sequence>MYSMMKMGPMMRAIRFSTYQKLLDIDSDMPTKPAYYELLYNHMHDPRPQTWYPTFKKLSEVRKRVLAKHDGGVIGDYLCQYGPSAMHLMTIIYYPSPSVRMELAEEMMMDPICHEMTHLIKNIECKGMLPVPGLECRFK</sequence>
<reference evidence="2" key="1">
    <citation type="submission" date="2025-08" db="UniProtKB">
        <authorList>
            <consortium name="RefSeq"/>
        </authorList>
    </citation>
    <scope>IDENTIFICATION</scope>
</reference>
<evidence type="ECO:0000313" key="1">
    <source>
        <dbReference type="Proteomes" id="UP000695022"/>
    </source>
</evidence>
<proteinExistence type="predicted"/>
<name>A0ABM1EB40_PRICU</name>
<protein>
    <submittedName>
        <fullName evidence="2">Uncharacterized protein LOC106810546</fullName>
    </submittedName>
</protein>
<keyword evidence="1" id="KW-1185">Reference proteome</keyword>
<dbReference type="RefSeq" id="XP_014669411.1">
    <property type="nucleotide sequence ID" value="XM_014813925.1"/>
</dbReference>
<organism evidence="1 2">
    <name type="scientific">Priapulus caudatus</name>
    <name type="common">Priapulid worm</name>
    <dbReference type="NCBI Taxonomy" id="37621"/>
    <lineage>
        <taxon>Eukaryota</taxon>
        <taxon>Metazoa</taxon>
        <taxon>Ecdysozoa</taxon>
        <taxon>Scalidophora</taxon>
        <taxon>Priapulida</taxon>
        <taxon>Priapulimorpha</taxon>
        <taxon>Priapulimorphida</taxon>
        <taxon>Priapulidae</taxon>
        <taxon>Priapulus</taxon>
    </lineage>
</organism>
<accession>A0ABM1EB40</accession>